<evidence type="ECO:0000313" key="8">
    <source>
        <dbReference type="EMBL" id="ALL68478.1"/>
    </source>
</evidence>
<dbReference type="EMBL" id="CP012747">
    <property type="protein sequence ID" value="ALL68478.1"/>
    <property type="molecule type" value="Genomic_DNA"/>
</dbReference>
<dbReference type="InterPro" id="IPR036922">
    <property type="entry name" value="Rieske_2Fe-2S_sf"/>
</dbReference>
<keyword evidence="2" id="KW-0001">2Fe-2S</keyword>
<dbReference type="SUPFAM" id="SSF55961">
    <property type="entry name" value="Bet v1-like"/>
    <property type="match status" value="1"/>
</dbReference>
<accession>A0A0P0RIA3</accession>
<dbReference type="GO" id="GO:0005506">
    <property type="term" value="F:iron ion binding"/>
    <property type="evidence" value="ECO:0007669"/>
    <property type="project" value="InterPro"/>
</dbReference>
<dbReference type="Proteomes" id="UP000019146">
    <property type="component" value="Chromosome 2"/>
</dbReference>
<keyword evidence="4" id="KW-0560">Oxidoreductase</keyword>
<dbReference type="Gene3D" id="2.102.10.10">
    <property type="entry name" value="Rieske [2Fe-2S] iron-sulphur domain"/>
    <property type="match status" value="1"/>
</dbReference>
<keyword evidence="8" id="KW-0223">Dioxygenase</keyword>
<name>A0A0P0RIA3_9BURK</name>
<dbReference type="PANTHER" id="PTHR43756:SF1">
    <property type="entry name" value="3-PHENYLPROPIONATE_CINNAMIC ACID DIOXYGENASE SUBUNIT ALPHA"/>
    <property type="match status" value="1"/>
</dbReference>
<evidence type="ECO:0000256" key="4">
    <source>
        <dbReference type="ARBA" id="ARBA00023002"/>
    </source>
</evidence>
<dbReference type="Pfam" id="PF00355">
    <property type="entry name" value="Rieske"/>
    <property type="match status" value="1"/>
</dbReference>
<evidence type="ECO:0000259" key="7">
    <source>
        <dbReference type="PROSITE" id="PS51296"/>
    </source>
</evidence>
<evidence type="ECO:0000256" key="3">
    <source>
        <dbReference type="ARBA" id="ARBA00022723"/>
    </source>
</evidence>
<evidence type="ECO:0000256" key="1">
    <source>
        <dbReference type="ARBA" id="ARBA00008751"/>
    </source>
</evidence>
<reference evidence="8 9" key="1">
    <citation type="journal article" date="2014" name="Genome Announc.">
        <title>Draft Genome Sequence of the Haloacid-Degrading Burkholderia caribensis Strain MBA4.</title>
        <authorList>
            <person name="Pan Y."/>
            <person name="Kong K.F."/>
            <person name="Tsang J.S."/>
        </authorList>
    </citation>
    <scope>NUCLEOTIDE SEQUENCE [LARGE SCALE GENOMIC DNA]</scope>
    <source>
        <strain evidence="8 9">MBA4</strain>
    </source>
</reference>
<gene>
    <name evidence="8" type="ORF">K788_0000478</name>
</gene>
<dbReference type="InterPro" id="IPR017941">
    <property type="entry name" value="Rieske_2Fe-2S"/>
</dbReference>
<dbReference type="PANTHER" id="PTHR43756">
    <property type="entry name" value="CHOLINE MONOOXYGENASE, CHLOROPLASTIC"/>
    <property type="match status" value="1"/>
</dbReference>
<feature type="domain" description="Rieske" evidence="7">
    <location>
        <begin position="60"/>
        <end position="171"/>
    </location>
</feature>
<dbReference type="AlphaFoldDB" id="A0A0P0RIA3"/>
<dbReference type="KEGG" id="bcai:K788_0000478"/>
<dbReference type="InterPro" id="IPR001663">
    <property type="entry name" value="Rng_hydr_dOase-A"/>
</dbReference>
<evidence type="ECO:0000313" key="9">
    <source>
        <dbReference type="Proteomes" id="UP000019146"/>
    </source>
</evidence>
<dbReference type="Gene3D" id="3.90.380.10">
    <property type="entry name" value="Naphthalene 1,2-dioxygenase Alpha Subunit, Chain A, domain 1"/>
    <property type="match status" value="1"/>
</dbReference>
<keyword evidence="3" id="KW-0479">Metal-binding</keyword>
<comment type="similarity">
    <text evidence="1">Belongs to the bacterial ring-hydroxylating dioxygenase alpha subunit family.</text>
</comment>
<sequence length="445" mass="49816">MIVSETQCGGEKVWFAKSESAADANGLVMRAPKTFRVHTRAYTDPAVFAAEMERIFKKTWVFVAHECQIPNPGDYQTSYIGQQPVIVSRDADNKVHVLVNRCVHRGAVICRDSHGHGSEFNCPYHGWVYGLDGKLLAMSERREAGGYAEDFAAPEGLLRLRVEVYRGFIFASFNPDVQPLEQHLGRAKSVIDRKLDMSPVGEIDFVSRPYVGRYQGNWKFQAENIVDEYHFMHTHKAFVQLQAKYGQTTGDFDVHKGGNAKKMRAVRFAGVTWDCENGHGLVETPSGEIDSYVNGDYADYFQGIVDRHGEQTLASMTGKLSASIFPNLGLIHNQVRVWRPIAPDLTEVTIYPYELKGAPAGYNEGMLRSQERFYGPAGHGQADDVEIFARNQQGLAGSAVEWLILERGVETDEPVGNGDFKGLTTSEAPQRALWREWDKLMTADK</sequence>
<keyword evidence="6" id="KW-0411">Iron-sulfur</keyword>
<proteinExistence type="inferred from homology"/>
<dbReference type="SUPFAM" id="SSF50022">
    <property type="entry name" value="ISP domain"/>
    <property type="match status" value="1"/>
</dbReference>
<dbReference type="PROSITE" id="PS51296">
    <property type="entry name" value="RIESKE"/>
    <property type="match status" value="1"/>
</dbReference>
<dbReference type="GO" id="GO:0051537">
    <property type="term" value="F:2 iron, 2 sulfur cluster binding"/>
    <property type="evidence" value="ECO:0007669"/>
    <property type="project" value="UniProtKB-KW"/>
</dbReference>
<dbReference type="Pfam" id="PF00848">
    <property type="entry name" value="Ring_hydroxyl_A"/>
    <property type="match status" value="1"/>
</dbReference>
<keyword evidence="5" id="KW-0408">Iron</keyword>
<evidence type="ECO:0000256" key="6">
    <source>
        <dbReference type="ARBA" id="ARBA00023014"/>
    </source>
</evidence>
<organism evidence="8 9">
    <name type="scientific">Paraburkholderia caribensis MBA4</name>
    <dbReference type="NCBI Taxonomy" id="1323664"/>
    <lineage>
        <taxon>Bacteria</taxon>
        <taxon>Pseudomonadati</taxon>
        <taxon>Pseudomonadota</taxon>
        <taxon>Betaproteobacteria</taxon>
        <taxon>Burkholderiales</taxon>
        <taxon>Burkholderiaceae</taxon>
        <taxon>Paraburkholderia</taxon>
    </lineage>
</organism>
<dbReference type="InterPro" id="IPR015879">
    <property type="entry name" value="Ring_hydroxy_dOase_asu_C_dom"/>
</dbReference>
<evidence type="ECO:0000256" key="2">
    <source>
        <dbReference type="ARBA" id="ARBA00022714"/>
    </source>
</evidence>
<evidence type="ECO:0000256" key="5">
    <source>
        <dbReference type="ARBA" id="ARBA00023004"/>
    </source>
</evidence>
<dbReference type="GO" id="GO:0051213">
    <property type="term" value="F:dioxygenase activity"/>
    <property type="evidence" value="ECO:0007669"/>
    <property type="project" value="UniProtKB-KW"/>
</dbReference>
<protein>
    <submittedName>
        <fullName evidence="8">Phenylpropionate dioxygenase and related ring-hydroxylating dioxygenase, large terminal subunit</fullName>
    </submittedName>
</protein>
<dbReference type="PRINTS" id="PR00090">
    <property type="entry name" value="RNGDIOXGNASE"/>
</dbReference>